<evidence type="ECO:0000313" key="2">
    <source>
        <dbReference type="Proteomes" id="UP000030745"/>
    </source>
</evidence>
<dbReference type="RefSeq" id="XP_012211257.1">
    <property type="nucleotide sequence ID" value="XM_012355867.1"/>
</dbReference>
<keyword evidence="2" id="KW-1185">Reference proteome</keyword>
<name>A0A067BMR5_SAPPC</name>
<dbReference type="GeneID" id="24138166"/>
<sequence>MPIPNVIIQIAYKNKNLYGRREKLDLWMHPDTSVQVAIGVMIFHRGKHRVAILHQRGHGTTELEFGQRRAETHGLVTEKE</sequence>
<dbReference type="KEGG" id="spar:SPRG_16552"/>
<dbReference type="OrthoDB" id="73008at2759"/>
<evidence type="ECO:0000313" key="1">
    <source>
        <dbReference type="EMBL" id="KDO18040.1"/>
    </source>
</evidence>
<organism evidence="1 2">
    <name type="scientific">Saprolegnia parasitica (strain CBS 223.65)</name>
    <dbReference type="NCBI Taxonomy" id="695850"/>
    <lineage>
        <taxon>Eukaryota</taxon>
        <taxon>Sar</taxon>
        <taxon>Stramenopiles</taxon>
        <taxon>Oomycota</taxon>
        <taxon>Saprolegniomycetes</taxon>
        <taxon>Saprolegniales</taxon>
        <taxon>Saprolegniaceae</taxon>
        <taxon>Saprolegnia</taxon>
    </lineage>
</organism>
<accession>A0A067BMR5</accession>
<dbReference type="AlphaFoldDB" id="A0A067BMR5"/>
<gene>
    <name evidence="1" type="ORF">SPRG_16552</name>
</gene>
<proteinExistence type="predicted"/>
<protein>
    <submittedName>
        <fullName evidence="1">Uncharacterized protein</fullName>
    </submittedName>
</protein>
<feature type="non-terminal residue" evidence="1">
    <location>
        <position position="80"/>
    </location>
</feature>
<dbReference type="EMBL" id="KK583509">
    <property type="protein sequence ID" value="KDO18040.1"/>
    <property type="molecule type" value="Genomic_DNA"/>
</dbReference>
<dbReference type="Proteomes" id="UP000030745">
    <property type="component" value="Unassembled WGS sequence"/>
</dbReference>
<reference evidence="1 2" key="1">
    <citation type="journal article" date="2013" name="PLoS Genet.">
        <title>Distinctive expansion of potential virulence genes in the genome of the oomycete fish pathogen Saprolegnia parasitica.</title>
        <authorList>
            <person name="Jiang R.H."/>
            <person name="de Bruijn I."/>
            <person name="Haas B.J."/>
            <person name="Belmonte R."/>
            <person name="Lobach L."/>
            <person name="Christie J."/>
            <person name="van den Ackerveken G."/>
            <person name="Bottin A."/>
            <person name="Bulone V."/>
            <person name="Diaz-Moreno S.M."/>
            <person name="Dumas B."/>
            <person name="Fan L."/>
            <person name="Gaulin E."/>
            <person name="Govers F."/>
            <person name="Grenville-Briggs L.J."/>
            <person name="Horner N.R."/>
            <person name="Levin J.Z."/>
            <person name="Mammella M."/>
            <person name="Meijer H.J."/>
            <person name="Morris P."/>
            <person name="Nusbaum C."/>
            <person name="Oome S."/>
            <person name="Phillips A.J."/>
            <person name="van Rooyen D."/>
            <person name="Rzeszutek E."/>
            <person name="Saraiva M."/>
            <person name="Secombes C.J."/>
            <person name="Seidl M.F."/>
            <person name="Snel B."/>
            <person name="Stassen J.H."/>
            <person name="Sykes S."/>
            <person name="Tripathy S."/>
            <person name="van den Berg H."/>
            <person name="Vega-Arreguin J.C."/>
            <person name="Wawra S."/>
            <person name="Young S.K."/>
            <person name="Zeng Q."/>
            <person name="Dieguez-Uribeondo J."/>
            <person name="Russ C."/>
            <person name="Tyler B.M."/>
            <person name="van West P."/>
        </authorList>
    </citation>
    <scope>NUCLEOTIDE SEQUENCE [LARGE SCALE GENOMIC DNA]</scope>
    <source>
        <strain evidence="1 2">CBS 223.65</strain>
    </source>
</reference>
<dbReference type="VEuPathDB" id="FungiDB:SPRG_16552"/>